<comment type="caution">
    <text evidence="1">The sequence shown here is derived from an EMBL/GenBank/DDBJ whole genome shotgun (WGS) entry which is preliminary data.</text>
</comment>
<gene>
    <name evidence="1" type="ORF">EZS27_009335</name>
</gene>
<dbReference type="EMBL" id="SNRY01000297">
    <property type="protein sequence ID" value="KAA6342964.1"/>
    <property type="molecule type" value="Genomic_DNA"/>
</dbReference>
<protein>
    <submittedName>
        <fullName evidence="1">Uncharacterized protein</fullName>
    </submittedName>
</protein>
<organism evidence="1">
    <name type="scientific">termite gut metagenome</name>
    <dbReference type="NCBI Taxonomy" id="433724"/>
    <lineage>
        <taxon>unclassified sequences</taxon>
        <taxon>metagenomes</taxon>
        <taxon>organismal metagenomes</taxon>
    </lineage>
</organism>
<name>A0A5J4SA24_9ZZZZ</name>
<sequence length="114" mass="13404">METKISQICELSNLLEKKDSLNSNLIRLFNCFQPSKLLQRSSIKKEKGVSASDLILFLCLFRLNSQSVFHWYCNSFYHLFTSSKDCFYRLLNRADNRLAEIVIWCMSFMHFSTG</sequence>
<evidence type="ECO:0000313" key="1">
    <source>
        <dbReference type="EMBL" id="KAA6342964.1"/>
    </source>
</evidence>
<reference evidence="1" key="1">
    <citation type="submission" date="2019-03" db="EMBL/GenBank/DDBJ databases">
        <title>Single cell metagenomics reveals metabolic interactions within the superorganism composed of flagellate Streblomastix strix and complex community of Bacteroidetes bacteria on its surface.</title>
        <authorList>
            <person name="Treitli S.C."/>
            <person name="Kolisko M."/>
            <person name="Husnik F."/>
            <person name="Keeling P."/>
            <person name="Hampl V."/>
        </authorList>
    </citation>
    <scope>NUCLEOTIDE SEQUENCE</scope>
    <source>
        <strain evidence="1">STM</strain>
    </source>
</reference>
<dbReference type="AlphaFoldDB" id="A0A5J4SA24"/>
<proteinExistence type="predicted"/>
<accession>A0A5J4SA24</accession>